<dbReference type="eggNOG" id="COG0770">
    <property type="taxonomic scope" value="Bacteria"/>
</dbReference>
<dbReference type="HAMAP" id="MF_02019">
    <property type="entry name" value="MurF"/>
    <property type="match status" value="1"/>
</dbReference>
<comment type="similarity">
    <text evidence="10">Belongs to the MurCDEF family. MurF subfamily.</text>
</comment>
<dbReference type="InterPro" id="IPR036615">
    <property type="entry name" value="Mur_ligase_C_dom_sf"/>
</dbReference>
<dbReference type="InterPro" id="IPR013221">
    <property type="entry name" value="Mur_ligase_cen"/>
</dbReference>
<dbReference type="GO" id="GO:0008766">
    <property type="term" value="F:UDP-N-acetylmuramoylalanyl-D-glutamyl-2,6-diaminopimelate-D-alanyl-D-alanine ligase activity"/>
    <property type="evidence" value="ECO:0007669"/>
    <property type="project" value="RHEA"/>
</dbReference>
<dbReference type="KEGG" id="hhs:HHS_04800"/>
<feature type="domain" description="Mur ligase C-terminal" evidence="13">
    <location>
        <begin position="326"/>
        <end position="436"/>
    </location>
</feature>
<dbReference type="EMBL" id="AP012554">
    <property type="protein sequence ID" value="BAO00450.1"/>
    <property type="molecule type" value="Genomic_DNA"/>
</dbReference>
<keyword evidence="7 10" id="KW-0573">Peptidoglycan synthesis</keyword>
<dbReference type="UniPathway" id="UPA00219"/>
<gene>
    <name evidence="10" type="primary">murF</name>
    <name evidence="15" type="ORF">HHS_04800</name>
</gene>
<proteinExistence type="inferred from homology"/>
<dbReference type="AlphaFoldDB" id="U3U688"/>
<evidence type="ECO:0000256" key="5">
    <source>
        <dbReference type="ARBA" id="ARBA00022840"/>
    </source>
</evidence>
<keyword evidence="3 10" id="KW-0132">Cell division</keyword>
<keyword evidence="9 10" id="KW-0961">Cell wall biogenesis/degradation</keyword>
<dbReference type="InterPro" id="IPR051046">
    <property type="entry name" value="MurCDEF_CellWall_CoF430Synth"/>
</dbReference>
<keyword evidence="5 10" id="KW-0067">ATP-binding</keyword>
<dbReference type="InterPro" id="IPR000713">
    <property type="entry name" value="Mur_ligase_N"/>
</dbReference>
<feature type="binding site" evidence="10">
    <location>
        <begin position="107"/>
        <end position="113"/>
    </location>
    <ligand>
        <name>ATP</name>
        <dbReference type="ChEBI" id="CHEBI:30616"/>
    </ligand>
</feature>
<evidence type="ECO:0000256" key="4">
    <source>
        <dbReference type="ARBA" id="ARBA00022741"/>
    </source>
</evidence>
<comment type="catalytic activity">
    <reaction evidence="10 11">
        <text>D-alanyl-D-alanine + UDP-N-acetyl-alpha-D-muramoyl-L-alanyl-gamma-D-glutamyl-meso-2,6-diaminopimelate + ATP = UDP-N-acetyl-alpha-D-muramoyl-L-alanyl-gamma-D-glutamyl-meso-2,6-diaminopimeloyl-D-alanyl-D-alanine + ADP + phosphate + H(+)</text>
        <dbReference type="Rhea" id="RHEA:28374"/>
        <dbReference type="ChEBI" id="CHEBI:15378"/>
        <dbReference type="ChEBI" id="CHEBI:30616"/>
        <dbReference type="ChEBI" id="CHEBI:43474"/>
        <dbReference type="ChEBI" id="CHEBI:57822"/>
        <dbReference type="ChEBI" id="CHEBI:61386"/>
        <dbReference type="ChEBI" id="CHEBI:83905"/>
        <dbReference type="ChEBI" id="CHEBI:456216"/>
        <dbReference type="EC" id="6.3.2.10"/>
    </reaction>
</comment>
<evidence type="ECO:0000256" key="6">
    <source>
        <dbReference type="ARBA" id="ARBA00022960"/>
    </source>
</evidence>
<dbReference type="InterPro" id="IPR004101">
    <property type="entry name" value="Mur_ligase_C"/>
</dbReference>
<dbReference type="GO" id="GO:0009252">
    <property type="term" value="P:peptidoglycan biosynthetic process"/>
    <property type="evidence" value="ECO:0007669"/>
    <property type="project" value="UniProtKB-UniRule"/>
</dbReference>
<evidence type="ECO:0000256" key="3">
    <source>
        <dbReference type="ARBA" id="ARBA00022618"/>
    </source>
</evidence>
<dbReference type="NCBIfam" id="TIGR01143">
    <property type="entry name" value="murF"/>
    <property type="match status" value="1"/>
</dbReference>
<comment type="pathway">
    <text evidence="10 11">Cell wall biogenesis; peptidoglycan biosynthesis.</text>
</comment>
<dbReference type="Gene3D" id="3.40.1190.10">
    <property type="entry name" value="Mur-like, catalytic domain"/>
    <property type="match status" value="1"/>
</dbReference>
<dbReference type="PATRIC" id="fig|1235990.3.peg.476"/>
<evidence type="ECO:0000256" key="10">
    <source>
        <dbReference type="HAMAP-Rule" id="MF_02019"/>
    </source>
</evidence>
<dbReference type="GO" id="GO:0071555">
    <property type="term" value="P:cell wall organization"/>
    <property type="evidence" value="ECO:0007669"/>
    <property type="project" value="UniProtKB-KW"/>
</dbReference>
<dbReference type="SUPFAM" id="SSF63418">
    <property type="entry name" value="MurE/MurF N-terminal domain"/>
    <property type="match status" value="1"/>
</dbReference>
<evidence type="ECO:0000256" key="8">
    <source>
        <dbReference type="ARBA" id="ARBA00023306"/>
    </source>
</evidence>
<dbReference type="RefSeq" id="WP_022564469.1">
    <property type="nucleotide sequence ID" value="NZ_CP010907.1"/>
</dbReference>
<dbReference type="STRING" id="1235990.BMSBPS_0105"/>
<dbReference type="GO" id="GO:0008360">
    <property type="term" value="P:regulation of cell shape"/>
    <property type="evidence" value="ECO:0007669"/>
    <property type="project" value="UniProtKB-KW"/>
</dbReference>
<dbReference type="PANTHER" id="PTHR43024:SF1">
    <property type="entry name" value="UDP-N-ACETYLMURAMOYL-TRIPEPTIDE--D-ALANYL-D-ALANINE LIGASE"/>
    <property type="match status" value="1"/>
</dbReference>
<dbReference type="Pfam" id="PF02875">
    <property type="entry name" value="Mur_ligase_C"/>
    <property type="match status" value="1"/>
</dbReference>
<dbReference type="OrthoDB" id="9801978at2"/>
<evidence type="ECO:0000259" key="13">
    <source>
        <dbReference type="Pfam" id="PF02875"/>
    </source>
</evidence>
<organism evidence="15 16">
    <name type="scientific">Candidatus Pantoea carbekii</name>
    <dbReference type="NCBI Taxonomy" id="1235990"/>
    <lineage>
        <taxon>Bacteria</taxon>
        <taxon>Pseudomonadati</taxon>
        <taxon>Pseudomonadota</taxon>
        <taxon>Gammaproteobacteria</taxon>
        <taxon>Enterobacterales</taxon>
        <taxon>Erwiniaceae</taxon>
        <taxon>Pantoea</taxon>
    </lineage>
</organism>
<dbReference type="GO" id="GO:0051301">
    <property type="term" value="P:cell division"/>
    <property type="evidence" value="ECO:0007669"/>
    <property type="project" value="UniProtKB-KW"/>
</dbReference>
<dbReference type="GO" id="GO:0005524">
    <property type="term" value="F:ATP binding"/>
    <property type="evidence" value="ECO:0007669"/>
    <property type="project" value="UniProtKB-UniRule"/>
</dbReference>
<accession>U3U688</accession>
<dbReference type="GO" id="GO:0005737">
    <property type="term" value="C:cytoplasm"/>
    <property type="evidence" value="ECO:0007669"/>
    <property type="project" value="UniProtKB-SubCell"/>
</dbReference>
<keyword evidence="1 10" id="KW-0963">Cytoplasm</keyword>
<feature type="domain" description="Mur ligase central" evidence="14">
    <location>
        <begin position="106"/>
        <end position="294"/>
    </location>
</feature>
<comment type="function">
    <text evidence="10 11">Involved in cell wall formation. Catalyzes the final step in the synthesis of UDP-N-acetylmuramoyl-pentapeptide, the precursor of murein.</text>
</comment>
<keyword evidence="4 10" id="KW-0547">Nucleotide-binding</keyword>
<evidence type="ECO:0000256" key="7">
    <source>
        <dbReference type="ARBA" id="ARBA00022984"/>
    </source>
</evidence>
<keyword evidence="6 10" id="KW-0133">Cell shape</keyword>
<name>U3U688_9GAMM</name>
<dbReference type="EC" id="6.3.2.10" evidence="10 11"/>
<protein>
    <recommendedName>
        <fullName evidence="10 11">UDP-N-acetylmuramoyl-tripeptide--D-alanyl-D-alanine ligase</fullName>
        <ecNumber evidence="10 11">6.3.2.10</ecNumber>
    </recommendedName>
    <alternativeName>
        <fullName evidence="10">D-alanyl-D-alanine-adding enzyme</fullName>
    </alternativeName>
</protein>
<dbReference type="GO" id="GO:0047480">
    <property type="term" value="F:UDP-N-acetylmuramoyl-tripeptide-D-alanyl-D-alanine ligase activity"/>
    <property type="evidence" value="ECO:0007669"/>
    <property type="project" value="UniProtKB-UniRule"/>
</dbReference>
<evidence type="ECO:0000313" key="16">
    <source>
        <dbReference type="Proteomes" id="UP000016900"/>
    </source>
</evidence>
<dbReference type="NCBIfam" id="NF008041">
    <property type="entry name" value="PRK10773.1"/>
    <property type="match status" value="1"/>
</dbReference>
<dbReference type="KEGG" id="pck:BMSBPS_0105"/>
<dbReference type="Gene3D" id="3.90.190.20">
    <property type="entry name" value="Mur ligase, C-terminal domain"/>
    <property type="match status" value="1"/>
</dbReference>
<evidence type="ECO:0000313" key="15">
    <source>
        <dbReference type="EMBL" id="BAO00450.1"/>
    </source>
</evidence>
<evidence type="ECO:0000256" key="11">
    <source>
        <dbReference type="RuleBase" id="RU004136"/>
    </source>
</evidence>
<sequence length="453" mass="49422">MIPISLKTLAKISGGKLYGSNLIIKNVTIDSRKVTKGSLFIALIGEYFNGNNFAFDAIVKGAHAILANKFLPVDVSQVVVYDTNFALGQLGSWVRQQAKARVVALTGSSGKTSVKEMTAMILRQCGETVSTVDNLNNHIGVPITLMSLNETHDYAVIEIGANHHGEIAYTTNLVRPESALINNLSEAHLEGFGSLTGVSSAKSEIFSGLLENGTSIINAESNDLTKWKLQLANKKLWRFSLNEMTDAEFRASNITMSTNTTQFMLHTPRGNISIEIPLVGYHNVSNALAASALAMSVDAPLIAIQSAFKMLKPIYGRLYPIYLADNKLLLDDSYNANVSSMLAAIQILSDTTGFCVLVVADMLELGKKAESYHAQIGKIVKNSHIDCVLSIGKLSQIISDISEKGQHFTQKSALIKHLWTLLSEHQKITILIKGSRNTNMNQIVQSLQEKRIC</sequence>
<comment type="subcellular location">
    <subcellularLocation>
        <location evidence="10 11">Cytoplasm</location>
    </subcellularLocation>
</comment>
<dbReference type="SUPFAM" id="SSF53244">
    <property type="entry name" value="MurD-like peptide ligases, peptide-binding domain"/>
    <property type="match status" value="1"/>
</dbReference>
<dbReference type="InterPro" id="IPR005863">
    <property type="entry name" value="UDP-N-AcMur_synth"/>
</dbReference>
<dbReference type="SUPFAM" id="SSF53623">
    <property type="entry name" value="MurD-like peptide ligases, catalytic domain"/>
    <property type="match status" value="1"/>
</dbReference>
<dbReference type="InterPro" id="IPR035911">
    <property type="entry name" value="MurE/MurF_N"/>
</dbReference>
<feature type="domain" description="Mur ligase N-terminal catalytic" evidence="12">
    <location>
        <begin position="24"/>
        <end position="71"/>
    </location>
</feature>
<evidence type="ECO:0000259" key="14">
    <source>
        <dbReference type="Pfam" id="PF08245"/>
    </source>
</evidence>
<keyword evidence="8 10" id="KW-0131">Cell cycle</keyword>
<evidence type="ECO:0000256" key="2">
    <source>
        <dbReference type="ARBA" id="ARBA00022598"/>
    </source>
</evidence>
<dbReference type="Proteomes" id="UP000016900">
    <property type="component" value="Chromosome"/>
</dbReference>
<dbReference type="Pfam" id="PF08245">
    <property type="entry name" value="Mur_ligase_M"/>
    <property type="match status" value="1"/>
</dbReference>
<keyword evidence="16" id="KW-1185">Reference proteome</keyword>
<reference evidence="15 16" key="1">
    <citation type="submission" date="2012-10" db="EMBL/GenBank/DDBJ databases">
        <title>Genome sequence of the symbiont of the pentatomidae stink bug Halyomorpha halys.</title>
        <authorList>
            <person name="Kobayashi H."/>
            <person name="Fujii-Muramatsu R."/>
            <person name="Takeishi K."/>
            <person name="Noda H."/>
        </authorList>
    </citation>
    <scope>NUCLEOTIDE SEQUENCE [LARGE SCALE GENOMIC DNA]</scope>
</reference>
<evidence type="ECO:0000256" key="1">
    <source>
        <dbReference type="ARBA" id="ARBA00022490"/>
    </source>
</evidence>
<dbReference type="PANTHER" id="PTHR43024">
    <property type="entry name" value="UDP-N-ACETYLMURAMOYL-TRIPEPTIDE--D-ALANYL-D-ALANINE LIGASE"/>
    <property type="match status" value="1"/>
</dbReference>
<evidence type="ECO:0000256" key="9">
    <source>
        <dbReference type="ARBA" id="ARBA00023316"/>
    </source>
</evidence>
<dbReference type="InterPro" id="IPR036565">
    <property type="entry name" value="Mur-like_cat_sf"/>
</dbReference>
<dbReference type="Pfam" id="PF01225">
    <property type="entry name" value="Mur_ligase"/>
    <property type="match status" value="1"/>
</dbReference>
<dbReference type="Gene3D" id="3.40.1390.10">
    <property type="entry name" value="MurE/MurF, N-terminal domain"/>
    <property type="match status" value="1"/>
</dbReference>
<evidence type="ECO:0000259" key="12">
    <source>
        <dbReference type="Pfam" id="PF01225"/>
    </source>
</evidence>
<keyword evidence="2 10" id="KW-0436">Ligase</keyword>